<evidence type="ECO:0000313" key="3">
    <source>
        <dbReference type="Proteomes" id="UP000662814"/>
    </source>
</evidence>
<feature type="transmembrane region" description="Helical" evidence="1">
    <location>
        <begin position="95"/>
        <end position="117"/>
    </location>
</feature>
<evidence type="ECO:0000256" key="1">
    <source>
        <dbReference type="SAM" id="Phobius"/>
    </source>
</evidence>
<keyword evidence="1" id="KW-0472">Membrane</keyword>
<dbReference type="RefSeq" id="WP_166984929.1">
    <property type="nucleotide sequence ID" value="NZ_CP061169.1"/>
</dbReference>
<name>A0ABX6YJS8_9MICO</name>
<organism evidence="2 3">
    <name type="scientific">Paramicrobacterium chengjingii</name>
    <dbReference type="NCBI Taxonomy" id="2769067"/>
    <lineage>
        <taxon>Bacteria</taxon>
        <taxon>Bacillati</taxon>
        <taxon>Actinomycetota</taxon>
        <taxon>Actinomycetes</taxon>
        <taxon>Micrococcales</taxon>
        <taxon>Microbacteriaceae</taxon>
        <taxon>Paramicrobacterium</taxon>
    </lineage>
</organism>
<dbReference type="Pfam" id="PF07077">
    <property type="entry name" value="DUF1345"/>
    <property type="match status" value="1"/>
</dbReference>
<dbReference type="Proteomes" id="UP000662814">
    <property type="component" value="Chromosome"/>
</dbReference>
<dbReference type="InterPro" id="IPR009781">
    <property type="entry name" value="DUF1345"/>
</dbReference>
<feature type="transmembrane region" description="Helical" evidence="1">
    <location>
        <begin position="129"/>
        <end position="151"/>
    </location>
</feature>
<accession>A0ABX6YJS8</accession>
<keyword evidence="1" id="KW-1133">Transmembrane helix</keyword>
<gene>
    <name evidence="2" type="ORF">HCR76_02630</name>
</gene>
<proteinExistence type="predicted"/>
<reference evidence="2 3" key="1">
    <citation type="submission" date="2020-12" db="EMBL/GenBank/DDBJ databases">
        <title>Microbacterium sp. HY060.</title>
        <authorList>
            <person name="Zhou J."/>
        </authorList>
    </citation>
    <scope>NUCLEOTIDE SEQUENCE [LARGE SCALE GENOMIC DNA]</scope>
    <source>
        <strain evidence="2 3">HY60</strain>
    </source>
</reference>
<dbReference type="EMBL" id="CP061169">
    <property type="protein sequence ID" value="QPZ39012.1"/>
    <property type="molecule type" value="Genomic_DNA"/>
</dbReference>
<feature type="transmembrane region" description="Helical" evidence="1">
    <location>
        <begin position="44"/>
        <end position="64"/>
    </location>
</feature>
<keyword evidence="1" id="KW-0812">Transmembrane</keyword>
<feature type="transmembrane region" description="Helical" evidence="1">
    <location>
        <begin position="212"/>
        <end position="234"/>
    </location>
</feature>
<keyword evidence="3" id="KW-1185">Reference proteome</keyword>
<protein>
    <submittedName>
        <fullName evidence="2">DUF1345 domain-containing protein</fullName>
    </submittedName>
</protein>
<sequence>MAARYLSDTARANLASLVSAAIGAGATAGMLLPDGTAASTDIKTLLITFYLCMWPAFVIIYVAWTHVSYERRGPRTLEASARRETRSLQKWWAPMIGYGGASSWTLTGAVFAVFLTVVVAQTPVIHSSWLYIGLGMLSVASSWALMVYSFALQYLRLVASADGTENHISLEVEDPARFSDYLTLAILVSTMAATSSARIHTRKAWQVLRLNVVFAFVFNTVIVAMMVSLLFGSLTA</sequence>
<evidence type="ECO:0000313" key="2">
    <source>
        <dbReference type="EMBL" id="QPZ39012.1"/>
    </source>
</evidence>
<feature type="transmembrane region" description="Helical" evidence="1">
    <location>
        <begin position="12"/>
        <end position="32"/>
    </location>
</feature>